<gene>
    <name evidence="3" type="ORF">AAG747_12555</name>
</gene>
<comment type="caution">
    <text evidence="3">The sequence shown here is derived from an EMBL/GenBank/DDBJ whole genome shotgun (WGS) entry which is preliminary data.</text>
</comment>
<evidence type="ECO:0000256" key="2">
    <source>
        <dbReference type="SAM" id="SignalP"/>
    </source>
</evidence>
<name>A0AAW9S8G9_9BACT</name>
<protein>
    <submittedName>
        <fullName evidence="3">Uncharacterized protein</fullName>
    </submittedName>
</protein>
<dbReference type="RefSeq" id="WP_346821522.1">
    <property type="nucleotide sequence ID" value="NZ_JBDKWZ010000006.1"/>
</dbReference>
<proteinExistence type="predicted"/>
<feature type="coiled-coil region" evidence="1">
    <location>
        <begin position="99"/>
        <end position="126"/>
    </location>
</feature>
<feature type="chain" id="PRO_5043409935" evidence="2">
    <location>
        <begin position="20"/>
        <end position="138"/>
    </location>
</feature>
<keyword evidence="4" id="KW-1185">Reference proteome</keyword>
<accession>A0AAW9S8G9</accession>
<organism evidence="3 4">
    <name type="scientific">Rapidithrix thailandica</name>
    <dbReference type="NCBI Taxonomy" id="413964"/>
    <lineage>
        <taxon>Bacteria</taxon>
        <taxon>Pseudomonadati</taxon>
        <taxon>Bacteroidota</taxon>
        <taxon>Cytophagia</taxon>
        <taxon>Cytophagales</taxon>
        <taxon>Flammeovirgaceae</taxon>
        <taxon>Rapidithrix</taxon>
    </lineage>
</organism>
<dbReference type="EMBL" id="JBDKWZ010000006">
    <property type="protein sequence ID" value="MEN7548745.1"/>
    <property type="molecule type" value="Genomic_DNA"/>
</dbReference>
<dbReference type="Proteomes" id="UP001403385">
    <property type="component" value="Unassembled WGS sequence"/>
</dbReference>
<dbReference type="AlphaFoldDB" id="A0AAW9S8G9"/>
<sequence length="138" mass="15592">MKILCVLFASLFIFEIAAATSLTGVDDKEKTSKKAQKKYCYLSASNRNIDTGDTYVFTSVFAIDETTWDVEKLDLLERFDEVLYEMYPQSTFEVGIQSIQGIYNSKEDAENNKKQLLQQKVKANCNTAEISFAPTPTS</sequence>
<evidence type="ECO:0000313" key="3">
    <source>
        <dbReference type="EMBL" id="MEN7548745.1"/>
    </source>
</evidence>
<evidence type="ECO:0000256" key="1">
    <source>
        <dbReference type="SAM" id="Coils"/>
    </source>
</evidence>
<keyword evidence="2" id="KW-0732">Signal</keyword>
<reference evidence="3 4" key="1">
    <citation type="submission" date="2024-04" db="EMBL/GenBank/DDBJ databases">
        <title>Novel genus in family Flammeovirgaceae.</title>
        <authorList>
            <person name="Nguyen T.H."/>
            <person name="Vuong T.Q."/>
            <person name="Le H."/>
            <person name="Kim S.-G."/>
        </authorList>
    </citation>
    <scope>NUCLEOTIDE SEQUENCE [LARGE SCALE GENOMIC DNA]</scope>
    <source>
        <strain evidence="3 4">JCM 23209</strain>
    </source>
</reference>
<evidence type="ECO:0000313" key="4">
    <source>
        <dbReference type="Proteomes" id="UP001403385"/>
    </source>
</evidence>
<keyword evidence="1" id="KW-0175">Coiled coil</keyword>
<feature type="signal peptide" evidence="2">
    <location>
        <begin position="1"/>
        <end position="19"/>
    </location>
</feature>